<dbReference type="PANTHER" id="PTHR42718:SF9">
    <property type="entry name" value="MAJOR FACILITATOR SUPERFAMILY MULTIDRUG TRANSPORTER MFSC"/>
    <property type="match status" value="1"/>
</dbReference>
<dbReference type="InterPro" id="IPR036259">
    <property type="entry name" value="MFS_trans_sf"/>
</dbReference>
<keyword evidence="2" id="KW-0813">Transport</keyword>
<keyword evidence="5 6" id="KW-0472">Membrane</keyword>
<dbReference type="InterPro" id="IPR011701">
    <property type="entry name" value="MFS"/>
</dbReference>
<dbReference type="PATRIC" id="fig|927704.6.peg.3264"/>
<proteinExistence type="predicted"/>
<organism evidence="8 9">
    <name type="scientific">Selenomonas ruminantium subsp. lactilytica (strain NBRC 103574 / TAM6421)</name>
    <dbReference type="NCBI Taxonomy" id="927704"/>
    <lineage>
        <taxon>Bacteria</taxon>
        <taxon>Bacillati</taxon>
        <taxon>Bacillota</taxon>
        <taxon>Negativicutes</taxon>
        <taxon>Selenomonadales</taxon>
        <taxon>Selenomonadaceae</taxon>
        <taxon>Selenomonas</taxon>
    </lineage>
</organism>
<evidence type="ECO:0000256" key="5">
    <source>
        <dbReference type="ARBA" id="ARBA00023136"/>
    </source>
</evidence>
<dbReference type="KEGG" id="sri:SELR_pSRC200690"/>
<feature type="transmembrane region" description="Helical" evidence="6">
    <location>
        <begin position="110"/>
        <end position="130"/>
    </location>
</feature>
<dbReference type="GO" id="GO:0022857">
    <property type="term" value="F:transmembrane transporter activity"/>
    <property type="evidence" value="ECO:0007669"/>
    <property type="project" value="InterPro"/>
</dbReference>
<feature type="domain" description="Major facilitator superfamily (MFS) profile" evidence="7">
    <location>
        <begin position="1"/>
        <end position="168"/>
    </location>
</feature>
<evidence type="ECO:0000256" key="3">
    <source>
        <dbReference type="ARBA" id="ARBA00022692"/>
    </source>
</evidence>
<evidence type="ECO:0000313" key="8">
    <source>
        <dbReference type="EMBL" id="BAL84603.1"/>
    </source>
</evidence>
<feature type="transmembrane region" description="Helical" evidence="6">
    <location>
        <begin position="40"/>
        <end position="58"/>
    </location>
</feature>
<name>I0GV16_SELRL</name>
<keyword evidence="4 6" id="KW-1133">Transmembrane helix</keyword>
<evidence type="ECO:0000259" key="7">
    <source>
        <dbReference type="PROSITE" id="PS50850"/>
    </source>
</evidence>
<dbReference type="Proteomes" id="UP000007887">
    <property type="component" value="Plasmid pSRC2"/>
</dbReference>
<dbReference type="Gene3D" id="1.20.1250.20">
    <property type="entry name" value="MFS general substrate transporter like domains"/>
    <property type="match status" value="1"/>
</dbReference>
<feature type="transmembrane region" description="Helical" evidence="6">
    <location>
        <begin position="142"/>
        <end position="163"/>
    </location>
</feature>
<dbReference type="EMBL" id="AP012293">
    <property type="protein sequence ID" value="BAL84603.1"/>
    <property type="molecule type" value="Genomic_DNA"/>
</dbReference>
<dbReference type="PROSITE" id="PS50850">
    <property type="entry name" value="MFS"/>
    <property type="match status" value="1"/>
</dbReference>
<gene>
    <name evidence="8" type="ordered locus">SELR_pSRC200690</name>
</gene>
<sequence>MLGENSFIAGCILLSGCLLGAMLAPISGRLLDRFGAKRPIVLGCLLVLTAMLLFYNLLSAATAITLALIYMVFPLGQAFSSGNIMVHGLNQLPQQYKADGNAIFNTMQQLAGAIGTAVIATIVSAPQAYMPDSLPQATALGSQHACLLLCSLALLLLSTMYMATTAKTVTKDMDCELNATN</sequence>
<keyword evidence="3 6" id="KW-0812">Transmembrane</keyword>
<geneLocation type="plasmid" evidence="8 9">
    <name>pSRC2</name>
</geneLocation>
<feature type="transmembrane region" description="Helical" evidence="6">
    <location>
        <begin position="6"/>
        <end position="28"/>
    </location>
</feature>
<dbReference type="AlphaFoldDB" id="I0GV16"/>
<protein>
    <recommendedName>
        <fullName evidence="7">Major facilitator superfamily (MFS) profile domain-containing protein</fullName>
    </recommendedName>
</protein>
<evidence type="ECO:0000256" key="1">
    <source>
        <dbReference type="ARBA" id="ARBA00004651"/>
    </source>
</evidence>
<keyword evidence="8" id="KW-0614">Plasmid</keyword>
<dbReference type="Pfam" id="PF07690">
    <property type="entry name" value="MFS_1"/>
    <property type="match status" value="1"/>
</dbReference>
<feature type="transmembrane region" description="Helical" evidence="6">
    <location>
        <begin position="64"/>
        <end position="89"/>
    </location>
</feature>
<dbReference type="PANTHER" id="PTHR42718">
    <property type="entry name" value="MAJOR FACILITATOR SUPERFAMILY MULTIDRUG TRANSPORTER MFSC"/>
    <property type="match status" value="1"/>
</dbReference>
<dbReference type="GO" id="GO:0005886">
    <property type="term" value="C:plasma membrane"/>
    <property type="evidence" value="ECO:0007669"/>
    <property type="project" value="UniProtKB-SubCell"/>
</dbReference>
<evidence type="ECO:0000313" key="9">
    <source>
        <dbReference type="Proteomes" id="UP000007887"/>
    </source>
</evidence>
<evidence type="ECO:0000256" key="4">
    <source>
        <dbReference type="ARBA" id="ARBA00022989"/>
    </source>
</evidence>
<accession>I0GV16</accession>
<dbReference type="InterPro" id="IPR020846">
    <property type="entry name" value="MFS_dom"/>
</dbReference>
<comment type="subcellular location">
    <subcellularLocation>
        <location evidence="1">Cell membrane</location>
        <topology evidence="1">Multi-pass membrane protein</topology>
    </subcellularLocation>
</comment>
<evidence type="ECO:0000256" key="2">
    <source>
        <dbReference type="ARBA" id="ARBA00022448"/>
    </source>
</evidence>
<evidence type="ECO:0000256" key="6">
    <source>
        <dbReference type="SAM" id="Phobius"/>
    </source>
</evidence>
<reference evidence="8 9" key="1">
    <citation type="submission" date="2011-10" db="EMBL/GenBank/DDBJ databases">
        <title>Whole genome sequence of Selenomonas ruminantium subsp. lactilytica TAM6421.</title>
        <authorList>
            <person name="Oguchi A."/>
            <person name="Ankai A."/>
            <person name="Kaneko J."/>
            <person name="Yamada-Narita S."/>
            <person name="Fukui S."/>
            <person name="Takahashi M."/>
            <person name="Onodera T."/>
            <person name="Kojima S."/>
            <person name="Fushimi T."/>
            <person name="Abe N."/>
            <person name="Kamio Y."/>
            <person name="Yamazaki S."/>
            <person name="Fujita N."/>
        </authorList>
    </citation>
    <scope>NUCLEOTIDE SEQUENCE [LARGE SCALE GENOMIC DNA]</scope>
    <source>
        <strain evidence="9">NBRC 103574 / TAM6421</strain>
        <plasmid evidence="8 9">pSRC2</plasmid>
    </source>
</reference>
<dbReference type="SUPFAM" id="SSF103473">
    <property type="entry name" value="MFS general substrate transporter"/>
    <property type="match status" value="1"/>
</dbReference>
<dbReference type="HOGENOM" id="CLU_1488073_0_0_9"/>